<proteinExistence type="predicted"/>
<dbReference type="Proteomes" id="UP000266492">
    <property type="component" value="Unassembled WGS sequence"/>
</dbReference>
<name>A0A395VSS5_BACOV</name>
<gene>
    <name evidence="1" type="ORF">DWX70_23995</name>
</gene>
<dbReference type="EMBL" id="QRVZ01000032">
    <property type="protein sequence ID" value="RGS79666.1"/>
    <property type="molecule type" value="Genomic_DNA"/>
</dbReference>
<sequence>MEFKPFNKFDIFERGFCMIDDSILWSVEENEENFGFCYDLNTGKKLSTIASRGRAANELTELEDFQIIGDSVQLYAYPNMIKTFGKRDIIDNVPMGERKFTVTIVPDSIWVRRMVKLPNGFVLATLMPAFSESEKVEMNEFNQKSIAIFNNKEAKFYETINYESFDIGKAKDMELSANDLIKCAYADGSIEVKGNDMAVFYASNQFILYIFDVKNGKVVGEKRYTKMQREEVRSKTFASLNTMNEKHIGIESMKLNDKYILCDVKGYFSEEDKDSKLMKEAIFVFDWQLNPIKKFDLPDRKNGYYGLSNNGRSVYFCEFNEDGLTLYKADLNI</sequence>
<dbReference type="AlphaFoldDB" id="A0A395VSS5"/>
<evidence type="ECO:0008006" key="3">
    <source>
        <dbReference type="Google" id="ProtNLM"/>
    </source>
</evidence>
<evidence type="ECO:0000313" key="2">
    <source>
        <dbReference type="Proteomes" id="UP000266492"/>
    </source>
</evidence>
<protein>
    <recommendedName>
        <fullName evidence="3">DUF4221 domain-containing protein</fullName>
    </recommendedName>
</protein>
<organism evidence="1 2">
    <name type="scientific">Bacteroides ovatus</name>
    <dbReference type="NCBI Taxonomy" id="28116"/>
    <lineage>
        <taxon>Bacteria</taxon>
        <taxon>Pseudomonadati</taxon>
        <taxon>Bacteroidota</taxon>
        <taxon>Bacteroidia</taxon>
        <taxon>Bacteroidales</taxon>
        <taxon>Bacteroidaceae</taxon>
        <taxon>Bacteroides</taxon>
    </lineage>
</organism>
<comment type="caution">
    <text evidence="1">The sequence shown here is derived from an EMBL/GenBank/DDBJ whole genome shotgun (WGS) entry which is preliminary data.</text>
</comment>
<evidence type="ECO:0000313" key="1">
    <source>
        <dbReference type="EMBL" id="RGS79666.1"/>
    </source>
</evidence>
<reference evidence="1 2" key="1">
    <citation type="submission" date="2018-08" db="EMBL/GenBank/DDBJ databases">
        <title>A genome reference for cultivated species of the human gut microbiota.</title>
        <authorList>
            <person name="Zou Y."/>
            <person name="Xue W."/>
            <person name="Luo G."/>
        </authorList>
    </citation>
    <scope>NUCLEOTIDE SEQUENCE [LARGE SCALE GENOMIC DNA]</scope>
    <source>
        <strain evidence="1 2">AF20-9LB</strain>
    </source>
</reference>
<accession>A0A395VSS5</accession>